<accession>G8YB32</accession>
<dbReference type="OrthoDB" id="4096316at2759"/>
<feature type="region of interest" description="Disordered" evidence="1">
    <location>
        <begin position="48"/>
        <end position="95"/>
    </location>
</feature>
<name>G8YB32_PICSO</name>
<dbReference type="HOGENOM" id="CLU_543025_0_0_1"/>
<reference evidence="5" key="2">
    <citation type="journal article" date="2012" name="G3 (Bethesda)">
        <title>Pichia sorbitophila, an interspecies yeast hybrid reveals early steps of genome resolution following polyploidization.</title>
        <authorList>
            <person name="Leh Louis V."/>
            <person name="Despons L."/>
            <person name="Friedrich A."/>
            <person name="Martin T."/>
            <person name="Durrens P."/>
            <person name="Casaregola S."/>
            <person name="Neuveglise C."/>
            <person name="Fairhead C."/>
            <person name="Marck C."/>
            <person name="Cruz J.A."/>
            <person name="Straub M.L."/>
            <person name="Kugler V."/>
            <person name="Sacerdot C."/>
            <person name="Uzunov Z."/>
            <person name="Thierry A."/>
            <person name="Weiss S."/>
            <person name="Bleykasten C."/>
            <person name="De Montigny J."/>
            <person name="Jacques N."/>
            <person name="Jung P."/>
            <person name="Lemaire M."/>
            <person name="Mallet S."/>
            <person name="Morel G."/>
            <person name="Richard G.F."/>
            <person name="Sarkar A."/>
            <person name="Savel G."/>
            <person name="Schacherer J."/>
            <person name="Seret M.L."/>
            <person name="Talla E."/>
            <person name="Samson G."/>
            <person name="Jubin C."/>
            <person name="Poulain J."/>
            <person name="Vacherie B."/>
            <person name="Barbe V."/>
            <person name="Pelletier E."/>
            <person name="Sherman D.J."/>
            <person name="Westhof E."/>
            <person name="Weissenbach J."/>
            <person name="Baret P.V."/>
            <person name="Wincker P."/>
            <person name="Gaillardin C."/>
            <person name="Dujon B."/>
            <person name="Souciet J.L."/>
        </authorList>
    </citation>
    <scope>NUCLEOTIDE SEQUENCE [LARGE SCALE GENOMIC DNA]</scope>
    <source>
        <strain evidence="5">ATCC MYA-4447 / BCRC 22081 / CBS 7064 / NBRC 10061 / NRRL Y-12695</strain>
    </source>
</reference>
<protein>
    <submittedName>
        <fullName evidence="3">Piso0_004282 protein</fullName>
    </submittedName>
</protein>
<organism evidence="3 5">
    <name type="scientific">Pichia sorbitophila (strain ATCC MYA-4447 / BCRC 22081 / CBS 7064 / NBRC 10061 / NRRL Y-12695)</name>
    <name type="common">Hybrid yeast</name>
    <dbReference type="NCBI Taxonomy" id="559304"/>
    <lineage>
        <taxon>Eukaryota</taxon>
        <taxon>Fungi</taxon>
        <taxon>Dikarya</taxon>
        <taxon>Ascomycota</taxon>
        <taxon>Saccharomycotina</taxon>
        <taxon>Pichiomycetes</taxon>
        <taxon>Debaryomycetaceae</taxon>
        <taxon>Millerozyma</taxon>
    </lineage>
</organism>
<dbReference type="Proteomes" id="UP000005222">
    <property type="component" value="Chromosome L"/>
</dbReference>
<feature type="compositionally biased region" description="Polar residues" evidence="1">
    <location>
        <begin position="185"/>
        <end position="198"/>
    </location>
</feature>
<evidence type="ECO:0000256" key="1">
    <source>
        <dbReference type="SAM" id="MobiDB-lite"/>
    </source>
</evidence>
<dbReference type="Proteomes" id="UP000005222">
    <property type="component" value="Chromosome K"/>
</dbReference>
<feature type="compositionally biased region" description="Basic and acidic residues" evidence="1">
    <location>
        <begin position="132"/>
        <end position="144"/>
    </location>
</feature>
<feature type="compositionally biased region" description="Basic and acidic residues" evidence="1">
    <location>
        <begin position="172"/>
        <end position="184"/>
    </location>
</feature>
<keyword evidence="5" id="KW-1185">Reference proteome</keyword>
<evidence type="ECO:0000313" key="4">
    <source>
        <dbReference type="EMBL" id="CCE84727.1"/>
    </source>
</evidence>
<dbReference type="Pfam" id="PF14616">
    <property type="entry name" value="Rua1_C"/>
    <property type="match status" value="1"/>
</dbReference>
<dbReference type="eggNOG" id="ENOG502SZ9T">
    <property type="taxonomic scope" value="Eukaryota"/>
</dbReference>
<feature type="domain" description="Transcription regulator Rua1 C-terminal" evidence="2">
    <location>
        <begin position="354"/>
        <end position="480"/>
    </location>
</feature>
<sequence length="502" mass="58127">MSFNLFDESSMITSPTFATSVLSTYSEDGYGQMIDNCFKSLSSPQFMVSGEDSSAADANDLTPLDDYRHATSTPQLGYSADEKPRTLPGGNNSNYDDHNQLLLKDGELFMGVADDEQEEYTHLPSEYHVQRPDEHEVRDYDDLRIPSPQNRDPTCREHELLSFEKYLRHLKEERHDQSENEPHNQRQAIVSDKQQGTPENRNYVYKHISTSSYPFTSILPPPNRSLNSVFNNNRVLVPKVSYRLQSQKSYHGYSRSTRPLRGSKNKLNSQRKFSYEGYTVPTYIEDGSSLVNTARNEEPEDFPHILAEKLLELSLDKEEEICMIKRDRFVRQNLNAIEGLYKNVDYELNPKFEVSRPYEPQYIRYEVDPSNGLAFNETRCGLCPYCPHLNFKNLKTSTYAQHLALTHGVYTDNYLTPNPFYYGLYVIRKTNLNRKTKSHEHKRCGVVCPCCYEIVGTECSKTTASSKPLNNYMRHFRENHRQSKNKLDASKFFNKTSFLLNN</sequence>
<evidence type="ECO:0000313" key="3">
    <source>
        <dbReference type="EMBL" id="CCE83696.1"/>
    </source>
</evidence>
<dbReference type="InterPro" id="IPR028012">
    <property type="entry name" value="Rua1_C"/>
</dbReference>
<dbReference type="InParanoid" id="G8YB32"/>
<evidence type="ECO:0000259" key="2">
    <source>
        <dbReference type="Pfam" id="PF14616"/>
    </source>
</evidence>
<dbReference type="EMBL" id="FO082049">
    <property type="protein sequence ID" value="CCE83696.1"/>
    <property type="molecule type" value="Genomic_DNA"/>
</dbReference>
<dbReference type="EMBL" id="FO082048">
    <property type="protein sequence ID" value="CCE84727.1"/>
    <property type="molecule type" value="Genomic_DNA"/>
</dbReference>
<reference evidence="3" key="1">
    <citation type="submission" date="2011-10" db="EMBL/GenBank/DDBJ databases">
        <authorList>
            <person name="Genoscope - CEA"/>
        </authorList>
    </citation>
    <scope>NUCLEOTIDE SEQUENCE</scope>
</reference>
<feature type="region of interest" description="Disordered" evidence="1">
    <location>
        <begin position="172"/>
        <end position="198"/>
    </location>
</feature>
<dbReference type="AlphaFoldDB" id="G8YB32"/>
<feature type="region of interest" description="Disordered" evidence="1">
    <location>
        <begin position="132"/>
        <end position="156"/>
    </location>
</feature>
<proteinExistence type="predicted"/>
<evidence type="ECO:0000313" key="5">
    <source>
        <dbReference type="Proteomes" id="UP000005222"/>
    </source>
</evidence>
<gene>
    <name evidence="3" type="primary">Piso0_004282</name>
    <name evidence="3" type="ORF">GNLVRS01_PISO0K13452g</name>
    <name evidence="4" type="ORF">GNLVRS01_PISO0L13453g</name>
</gene>